<organism evidence="1 2">
    <name type="scientific">Candidatus Lloydbacteria bacterium RIFCSPLOWO2_02_FULL_51_11</name>
    <dbReference type="NCBI Taxonomy" id="1798667"/>
    <lineage>
        <taxon>Bacteria</taxon>
        <taxon>Candidatus Lloydiibacteriota</taxon>
    </lineage>
</organism>
<sequence length="238" mass="27784">MIKGTESLRILARQNVLTNTDCFNLLEERRLLLAPHLRDMSLKALCDLKIVGVTGGRRRRPLRMGGVAQKFTKDIPYRPYREECTLDIVMEGDSVFDFDTRGIFPDDDVYYHGHFKGDFIREQGKVEAVGEVLKFWGLTRNNTWITVETTLRFISQPRDLIHYANFEMITWVERLVVHESTSAEICQFCEVTPRWLWQRLGDTVHAWVTHRNLLLSNAETLDETVRQEEMLVNIIAKQ</sequence>
<name>A0A1G2DPS9_9BACT</name>
<gene>
    <name evidence="1" type="ORF">A3J08_01870</name>
</gene>
<accession>A0A1G2DPS9</accession>
<dbReference type="AlphaFoldDB" id="A0A1G2DPS9"/>
<evidence type="ECO:0000313" key="1">
    <source>
        <dbReference type="EMBL" id="OGZ15412.1"/>
    </source>
</evidence>
<reference evidence="1 2" key="1">
    <citation type="journal article" date="2016" name="Nat. Commun.">
        <title>Thousands of microbial genomes shed light on interconnected biogeochemical processes in an aquifer system.</title>
        <authorList>
            <person name="Anantharaman K."/>
            <person name="Brown C.T."/>
            <person name="Hug L.A."/>
            <person name="Sharon I."/>
            <person name="Castelle C.J."/>
            <person name="Probst A.J."/>
            <person name="Thomas B.C."/>
            <person name="Singh A."/>
            <person name="Wilkins M.J."/>
            <person name="Karaoz U."/>
            <person name="Brodie E.L."/>
            <person name="Williams K.H."/>
            <person name="Hubbard S.S."/>
            <person name="Banfield J.F."/>
        </authorList>
    </citation>
    <scope>NUCLEOTIDE SEQUENCE [LARGE SCALE GENOMIC DNA]</scope>
</reference>
<comment type="caution">
    <text evidence="1">The sequence shown here is derived from an EMBL/GenBank/DDBJ whole genome shotgun (WGS) entry which is preliminary data.</text>
</comment>
<dbReference type="EMBL" id="MHLR01000014">
    <property type="protein sequence ID" value="OGZ15412.1"/>
    <property type="molecule type" value="Genomic_DNA"/>
</dbReference>
<evidence type="ECO:0000313" key="2">
    <source>
        <dbReference type="Proteomes" id="UP000177573"/>
    </source>
</evidence>
<dbReference type="Proteomes" id="UP000177573">
    <property type="component" value="Unassembled WGS sequence"/>
</dbReference>
<proteinExistence type="predicted"/>
<protein>
    <submittedName>
        <fullName evidence="1">Uncharacterized protein</fullName>
    </submittedName>
</protein>